<comment type="catalytic activity">
    <reaction evidence="8">
        <text>Mo-molybdopterin + GTP + H(+) = Mo-molybdopterin guanine dinucleotide + diphosphate</text>
        <dbReference type="Rhea" id="RHEA:34243"/>
        <dbReference type="ChEBI" id="CHEBI:15378"/>
        <dbReference type="ChEBI" id="CHEBI:33019"/>
        <dbReference type="ChEBI" id="CHEBI:37565"/>
        <dbReference type="ChEBI" id="CHEBI:71302"/>
        <dbReference type="ChEBI" id="CHEBI:71310"/>
        <dbReference type="EC" id="2.7.7.77"/>
    </reaction>
</comment>
<evidence type="ECO:0000256" key="2">
    <source>
        <dbReference type="ARBA" id="ARBA00022679"/>
    </source>
</evidence>
<evidence type="ECO:0000313" key="11">
    <source>
        <dbReference type="Proteomes" id="UP000001635"/>
    </source>
</evidence>
<dbReference type="GO" id="GO:0046872">
    <property type="term" value="F:metal ion binding"/>
    <property type="evidence" value="ECO:0007669"/>
    <property type="project" value="UniProtKB-KW"/>
</dbReference>
<organism evidence="10 11">
    <name type="scientific">Cyclobacterium marinum (strain ATCC 25205 / DSM 745 / LMG 13164 / NCIMB 1802)</name>
    <name type="common">Flectobacillus marinus</name>
    <dbReference type="NCBI Taxonomy" id="880070"/>
    <lineage>
        <taxon>Bacteria</taxon>
        <taxon>Pseudomonadati</taxon>
        <taxon>Bacteroidota</taxon>
        <taxon>Cytophagia</taxon>
        <taxon>Cytophagales</taxon>
        <taxon>Cyclobacteriaceae</taxon>
        <taxon>Cyclobacterium</taxon>
    </lineage>
</organism>
<dbReference type="eggNOG" id="COG0746">
    <property type="taxonomic scope" value="Bacteria"/>
</dbReference>
<keyword evidence="5 8" id="KW-0460">Magnesium</keyword>
<dbReference type="AlphaFoldDB" id="G0J5M9"/>
<dbReference type="PANTHER" id="PTHR19136">
    <property type="entry name" value="MOLYBDENUM COFACTOR GUANYLYLTRANSFERASE"/>
    <property type="match status" value="1"/>
</dbReference>
<dbReference type="SUPFAM" id="SSF53448">
    <property type="entry name" value="Nucleotide-diphospho-sugar transferases"/>
    <property type="match status" value="1"/>
</dbReference>
<comment type="cofactor">
    <cofactor evidence="8">
        <name>Mg(2+)</name>
        <dbReference type="ChEBI" id="CHEBI:18420"/>
    </cofactor>
</comment>
<feature type="binding site" evidence="8">
    <location>
        <position position="225"/>
    </location>
    <ligand>
        <name>GTP</name>
        <dbReference type="ChEBI" id="CHEBI:37565"/>
    </ligand>
</feature>
<evidence type="ECO:0000256" key="5">
    <source>
        <dbReference type="ARBA" id="ARBA00022842"/>
    </source>
</evidence>
<feature type="binding site" evidence="8">
    <location>
        <position position="300"/>
    </location>
    <ligand>
        <name>Mg(2+)</name>
        <dbReference type="ChEBI" id="CHEBI:18420"/>
    </ligand>
</feature>
<comment type="function">
    <text evidence="8">Transfers a GMP moiety from GTP to Mo-molybdopterin (Mo-MPT) cofactor (Moco or molybdenum cofactor) to form Mo-molybdopterin guanine dinucleotide (Mo-MGD) cofactor.</text>
</comment>
<comment type="similarity">
    <text evidence="8">Belongs to the MobA family.</text>
</comment>
<reference evidence="11" key="1">
    <citation type="submission" date="2011-07" db="EMBL/GenBank/DDBJ databases">
        <title>The complete genome of Cyclobacterium marinum DSM 745.</title>
        <authorList>
            <person name="Lucas S."/>
            <person name="Han J."/>
            <person name="Lapidus A."/>
            <person name="Bruce D."/>
            <person name="Goodwin L."/>
            <person name="Pitluck S."/>
            <person name="Peters L."/>
            <person name="Kyrpides N."/>
            <person name="Mavromatis K."/>
            <person name="Ivanova N."/>
            <person name="Ovchinnikova G."/>
            <person name="Chertkov O."/>
            <person name="Detter J.C."/>
            <person name="Tapia R."/>
            <person name="Han C."/>
            <person name="Land M."/>
            <person name="Hauser L."/>
            <person name="Markowitz V."/>
            <person name="Cheng J.-F."/>
            <person name="Hugenholtz P."/>
            <person name="Woyke T."/>
            <person name="Wu D."/>
            <person name="Tindall B."/>
            <person name="Schuetze A."/>
            <person name="Brambilla E."/>
            <person name="Klenk H.-P."/>
            <person name="Eisen J.A."/>
        </authorList>
    </citation>
    <scope>NUCLEOTIDE SEQUENCE [LARGE SCALE GENOMIC DNA]</scope>
    <source>
        <strain evidence="11">ATCC 25205 / DSM 745 / LMG 13164 / NCIMB 1802</strain>
    </source>
</reference>
<evidence type="ECO:0000256" key="4">
    <source>
        <dbReference type="ARBA" id="ARBA00022741"/>
    </source>
</evidence>
<evidence type="ECO:0000256" key="1">
    <source>
        <dbReference type="ARBA" id="ARBA00022490"/>
    </source>
</evidence>
<dbReference type="CDD" id="cd02503">
    <property type="entry name" value="MobA"/>
    <property type="match status" value="1"/>
</dbReference>
<keyword evidence="2 8" id="KW-0808">Transferase</keyword>
<keyword evidence="4 8" id="KW-0547">Nucleotide-binding</keyword>
<dbReference type="RefSeq" id="WP_014022758.1">
    <property type="nucleotide sequence ID" value="NC_015914.1"/>
</dbReference>
<evidence type="ECO:0000313" key="10">
    <source>
        <dbReference type="EMBL" id="AEL28478.1"/>
    </source>
</evidence>
<feature type="binding site" evidence="8">
    <location>
        <position position="271"/>
    </location>
    <ligand>
        <name>GTP</name>
        <dbReference type="ChEBI" id="CHEBI:37565"/>
    </ligand>
</feature>
<evidence type="ECO:0000256" key="7">
    <source>
        <dbReference type="ARBA" id="ARBA00023150"/>
    </source>
</evidence>
<dbReference type="Gene3D" id="3.90.550.10">
    <property type="entry name" value="Spore Coat Polysaccharide Biosynthesis Protein SpsA, Chain A"/>
    <property type="match status" value="1"/>
</dbReference>
<dbReference type="EC" id="2.7.7.77" evidence="8"/>
<gene>
    <name evidence="8" type="primary">mobA</name>
    <name evidence="10" type="ordered locus">Cycma_4793</name>
</gene>
<comment type="domain">
    <text evidence="8">The N-terminal domain determines nucleotide recognition and specific binding, while the C-terminal domain determines the specific binding to the target protein.</text>
</comment>
<feature type="binding site" evidence="8">
    <location>
        <begin position="213"/>
        <end position="215"/>
    </location>
    <ligand>
        <name>GTP</name>
        <dbReference type="ChEBI" id="CHEBI:37565"/>
    </ligand>
</feature>
<keyword evidence="6 8" id="KW-0342">GTP-binding</keyword>
<protein>
    <recommendedName>
        <fullName evidence="8">Probable molybdenum cofactor guanylyltransferase</fullName>
        <shortName evidence="8">MoCo guanylyltransferase</shortName>
        <ecNumber evidence="8">2.7.7.77</ecNumber>
    </recommendedName>
    <alternativeName>
        <fullName evidence="8">GTP:molybdopterin guanylyltransferase</fullName>
    </alternativeName>
    <alternativeName>
        <fullName evidence="8">Mo-MPT guanylyltransferase</fullName>
    </alternativeName>
    <alternativeName>
        <fullName evidence="8">Molybdopterin guanylyltransferase</fullName>
    </alternativeName>
    <alternativeName>
        <fullName evidence="8">Molybdopterin-guanine dinucleotide synthase</fullName>
        <shortName evidence="8">MGD synthase</shortName>
    </alternativeName>
</protein>
<feature type="binding site" evidence="8">
    <location>
        <position position="300"/>
    </location>
    <ligand>
        <name>GTP</name>
        <dbReference type="ChEBI" id="CHEBI:37565"/>
    </ligand>
</feature>
<accession>G0J5M9</accession>
<dbReference type="GO" id="GO:0061603">
    <property type="term" value="F:molybdenum cofactor guanylyltransferase activity"/>
    <property type="evidence" value="ECO:0007669"/>
    <property type="project" value="UniProtKB-EC"/>
</dbReference>
<dbReference type="Proteomes" id="UP000001635">
    <property type="component" value="Chromosome"/>
</dbReference>
<dbReference type="GO" id="GO:0005525">
    <property type="term" value="F:GTP binding"/>
    <property type="evidence" value="ECO:0007669"/>
    <property type="project" value="UniProtKB-UniRule"/>
</dbReference>
<keyword evidence="1 8" id="KW-0963">Cytoplasm</keyword>
<comment type="subcellular location">
    <subcellularLocation>
        <location evidence="8">Cytoplasm</location>
    </subcellularLocation>
</comment>
<proteinExistence type="inferred from homology"/>
<keyword evidence="3 8" id="KW-0479">Metal-binding</keyword>
<sequence length="400" mass="45702">MKKKLEVNVTSKDKHQKHVHLAKPDMGDYGRIELGFLGTSCGNIQKLAQLVIERLSLTYKIAYVDADHKEGDALLAGKGDKESLMEFPNTVELRDKIVFKRIDRRQEEVSVFEQREWLNNQELVLINANHFKAKDQILVIDPKKPMDKKLSKITHVRLLVLQKGQSDIPEYIKNHIPDWDQLPVINISEVDKIMDFIKEFTDSNRAIVNGLVLIGGKSSRMDRDKSGLTYHEKSQKDHVNDMLQKYCKDVFLSCNQEQHEKFNGNYLMIKDKITGLGPMGGIISAFMENPDAAWLSVACDLPFLSEETIAYLLTNRNPSKLATVFLDSEGKFPEPLITIWEPRAYPVLLRYLSQGYSCPRKVLINSDVEVLKAPDVQEFQNINDPEAYASAIKTIKKEKI</sequence>
<dbReference type="InterPro" id="IPR013482">
    <property type="entry name" value="Molybde_CF_guanTrfase"/>
</dbReference>
<dbReference type="EMBL" id="CP002955">
    <property type="protein sequence ID" value="AEL28478.1"/>
    <property type="molecule type" value="Genomic_DNA"/>
</dbReference>
<keyword evidence="11" id="KW-1185">Reference proteome</keyword>
<dbReference type="GO" id="GO:0005737">
    <property type="term" value="C:cytoplasm"/>
    <property type="evidence" value="ECO:0007669"/>
    <property type="project" value="UniProtKB-SubCell"/>
</dbReference>
<feature type="domain" description="MobA-like NTP transferase" evidence="9">
    <location>
        <begin position="210"/>
        <end position="354"/>
    </location>
</feature>
<dbReference type="HOGENOM" id="CLU_042775_0_0_10"/>
<evidence type="ECO:0000256" key="6">
    <source>
        <dbReference type="ARBA" id="ARBA00023134"/>
    </source>
</evidence>
<dbReference type="Pfam" id="PF12804">
    <property type="entry name" value="NTP_transf_3"/>
    <property type="match status" value="1"/>
</dbReference>
<dbReference type="InterPro" id="IPR025877">
    <property type="entry name" value="MobA-like_NTP_Trfase"/>
</dbReference>
<dbReference type="STRING" id="880070.Cycma_4793"/>
<dbReference type="InterPro" id="IPR029044">
    <property type="entry name" value="Nucleotide-diphossugar_trans"/>
</dbReference>
<evidence type="ECO:0000256" key="8">
    <source>
        <dbReference type="HAMAP-Rule" id="MF_00316"/>
    </source>
</evidence>
<keyword evidence="7 8" id="KW-0501">Molybdenum cofactor biosynthesis</keyword>
<evidence type="ECO:0000259" key="9">
    <source>
        <dbReference type="Pfam" id="PF12804"/>
    </source>
</evidence>
<dbReference type="PANTHER" id="PTHR19136:SF81">
    <property type="entry name" value="MOLYBDENUM COFACTOR GUANYLYLTRANSFERASE"/>
    <property type="match status" value="1"/>
</dbReference>
<name>G0J5M9_CYCMS</name>
<comment type="caution">
    <text evidence="8">Lacks conserved residue(s) required for the propagation of feature annotation.</text>
</comment>
<evidence type="ECO:0000256" key="3">
    <source>
        <dbReference type="ARBA" id="ARBA00022723"/>
    </source>
</evidence>
<dbReference type="HAMAP" id="MF_00316">
    <property type="entry name" value="MobA"/>
    <property type="match status" value="1"/>
</dbReference>
<dbReference type="GO" id="GO:0006777">
    <property type="term" value="P:Mo-molybdopterin cofactor biosynthetic process"/>
    <property type="evidence" value="ECO:0007669"/>
    <property type="project" value="UniProtKB-KW"/>
</dbReference>
<dbReference type="KEGG" id="cmr:Cycma_4793"/>